<evidence type="ECO:0000256" key="18">
    <source>
        <dbReference type="RuleBase" id="RU003938"/>
    </source>
</evidence>
<evidence type="ECO:0000256" key="19">
    <source>
        <dbReference type="SAM" id="Phobius"/>
    </source>
</evidence>
<dbReference type="GeneID" id="69653415"/>
<keyword evidence="14" id="KW-0443">Lipid metabolism</keyword>
<evidence type="ECO:0000256" key="14">
    <source>
        <dbReference type="ARBA" id="ARBA00023098"/>
    </source>
</evidence>
<feature type="transmembrane region" description="Helical" evidence="19">
    <location>
        <begin position="185"/>
        <end position="204"/>
    </location>
</feature>
<comment type="subcellular location">
    <subcellularLocation>
        <location evidence="2">Cell membrane</location>
        <topology evidence="2">Multi-pass membrane protein</topology>
    </subcellularLocation>
</comment>
<keyword evidence="13 19" id="KW-1133">Transmembrane helix</keyword>
<keyword evidence="12 18" id="KW-0548">Nucleotidyltransferase</keyword>
<evidence type="ECO:0000256" key="8">
    <source>
        <dbReference type="ARBA" id="ARBA00022475"/>
    </source>
</evidence>
<dbReference type="PANTHER" id="PTHR46382:SF1">
    <property type="entry name" value="PHOSPHATIDATE CYTIDYLYLTRANSFERASE"/>
    <property type="match status" value="1"/>
</dbReference>
<dbReference type="PROSITE" id="PS01315">
    <property type="entry name" value="CDS"/>
    <property type="match status" value="1"/>
</dbReference>
<evidence type="ECO:0000313" key="20">
    <source>
        <dbReference type="EMBL" id="MBS4892595.1"/>
    </source>
</evidence>
<keyword evidence="10 18" id="KW-0808">Transferase</keyword>
<accession>A0A413EA46</accession>
<reference evidence="20" key="1">
    <citation type="submission" date="2021-02" db="EMBL/GenBank/DDBJ databases">
        <title>Infant gut strain persistence is associated with maternal origin, phylogeny, and functional potential including surface adhesion and iron acquisition.</title>
        <authorList>
            <person name="Lou Y.C."/>
        </authorList>
    </citation>
    <scope>NUCLEOTIDE SEQUENCE</scope>
    <source>
        <strain evidence="20">L3_108_031G1_dasL3_108_031G1_concoct_20</strain>
    </source>
</reference>
<evidence type="ECO:0000256" key="5">
    <source>
        <dbReference type="ARBA" id="ARBA00010185"/>
    </source>
</evidence>
<dbReference type="PANTHER" id="PTHR46382">
    <property type="entry name" value="PHOSPHATIDATE CYTIDYLYLTRANSFERASE"/>
    <property type="match status" value="1"/>
</dbReference>
<keyword evidence="11 18" id="KW-0812">Transmembrane</keyword>
<name>A0A413EA46_VEIPA</name>
<feature type="transmembrane region" description="Helical" evidence="19">
    <location>
        <begin position="6"/>
        <end position="39"/>
    </location>
</feature>
<evidence type="ECO:0000256" key="7">
    <source>
        <dbReference type="ARBA" id="ARBA00019373"/>
    </source>
</evidence>
<evidence type="ECO:0000256" key="11">
    <source>
        <dbReference type="ARBA" id="ARBA00022692"/>
    </source>
</evidence>
<dbReference type="Proteomes" id="UP000778864">
    <property type="component" value="Unassembled WGS sequence"/>
</dbReference>
<evidence type="ECO:0000256" key="15">
    <source>
        <dbReference type="ARBA" id="ARBA00023136"/>
    </source>
</evidence>
<evidence type="ECO:0000256" key="4">
    <source>
        <dbReference type="ARBA" id="ARBA00005189"/>
    </source>
</evidence>
<dbReference type="GO" id="GO:0005886">
    <property type="term" value="C:plasma membrane"/>
    <property type="evidence" value="ECO:0007669"/>
    <property type="project" value="UniProtKB-SubCell"/>
</dbReference>
<comment type="caution">
    <text evidence="20">The sequence shown here is derived from an EMBL/GenBank/DDBJ whole genome shotgun (WGS) entry which is preliminary data.</text>
</comment>
<organism evidence="20 21">
    <name type="scientific">Veillonella parvula</name>
    <name type="common">Staphylococcus parvulus</name>
    <dbReference type="NCBI Taxonomy" id="29466"/>
    <lineage>
        <taxon>Bacteria</taxon>
        <taxon>Bacillati</taxon>
        <taxon>Bacillota</taxon>
        <taxon>Negativicutes</taxon>
        <taxon>Veillonellales</taxon>
        <taxon>Veillonellaceae</taxon>
        <taxon>Veillonella</taxon>
    </lineage>
</organism>
<evidence type="ECO:0000256" key="1">
    <source>
        <dbReference type="ARBA" id="ARBA00001698"/>
    </source>
</evidence>
<proteinExistence type="inferred from homology"/>
<evidence type="ECO:0000256" key="16">
    <source>
        <dbReference type="ARBA" id="ARBA00023209"/>
    </source>
</evidence>
<keyword evidence="17" id="KW-1208">Phospholipid metabolism</keyword>
<keyword evidence="9" id="KW-0444">Lipid biosynthesis</keyword>
<dbReference type="GO" id="GO:0004605">
    <property type="term" value="F:phosphatidate cytidylyltransferase activity"/>
    <property type="evidence" value="ECO:0007669"/>
    <property type="project" value="UniProtKB-EC"/>
</dbReference>
<keyword evidence="16" id="KW-0594">Phospholipid biosynthesis</keyword>
<dbReference type="EMBL" id="JAGZMU010000001">
    <property type="protein sequence ID" value="MBS4892595.1"/>
    <property type="molecule type" value="Genomic_DNA"/>
</dbReference>
<dbReference type="EC" id="2.7.7.41" evidence="6 18"/>
<comment type="catalytic activity">
    <reaction evidence="1 18">
        <text>a 1,2-diacyl-sn-glycero-3-phosphate + CTP + H(+) = a CDP-1,2-diacyl-sn-glycerol + diphosphate</text>
        <dbReference type="Rhea" id="RHEA:16229"/>
        <dbReference type="ChEBI" id="CHEBI:15378"/>
        <dbReference type="ChEBI" id="CHEBI:33019"/>
        <dbReference type="ChEBI" id="CHEBI:37563"/>
        <dbReference type="ChEBI" id="CHEBI:58332"/>
        <dbReference type="ChEBI" id="CHEBI:58608"/>
        <dbReference type="EC" id="2.7.7.41"/>
    </reaction>
</comment>
<evidence type="ECO:0000256" key="9">
    <source>
        <dbReference type="ARBA" id="ARBA00022516"/>
    </source>
</evidence>
<sequence length="274" mass="30291">MLKTRVITAVIGFIIALGAITFGGLVYDVLITLLALLGWREFVLLGKAKRVRISIIWGYISILLLMIALACHQYIIAIAILVLSLFANYMLCTFGESKYSMSSVSFSVFGLLYIGMGMTSLLLIRHDSIYMDLSMPFELYNWGTITLWLLLFTTWASDTFAYFSGRAFGKRKIVPSISPNKTLEGFIGGFIGCILTGAVFSYIVGIPWWMGIHVGMISGILAPLGDLFESKIKRLCNVKDSGTLLPGHGGVLDRFDSLLFAAPITLVYILLFSY</sequence>
<comment type="similarity">
    <text evidence="5 18">Belongs to the CDS family.</text>
</comment>
<evidence type="ECO:0000256" key="2">
    <source>
        <dbReference type="ARBA" id="ARBA00004651"/>
    </source>
</evidence>
<gene>
    <name evidence="20" type="ORF">KHZ90_02295</name>
</gene>
<protein>
    <recommendedName>
        <fullName evidence="7 18">Phosphatidate cytidylyltransferase</fullName>
        <ecNumber evidence="6 18">2.7.7.41</ecNumber>
    </recommendedName>
</protein>
<dbReference type="AlphaFoldDB" id="A0A413EA46"/>
<keyword evidence="15 19" id="KW-0472">Membrane</keyword>
<evidence type="ECO:0000256" key="3">
    <source>
        <dbReference type="ARBA" id="ARBA00005119"/>
    </source>
</evidence>
<evidence type="ECO:0000313" key="21">
    <source>
        <dbReference type="Proteomes" id="UP000778864"/>
    </source>
</evidence>
<feature type="transmembrane region" description="Helical" evidence="19">
    <location>
        <begin position="51"/>
        <end position="68"/>
    </location>
</feature>
<keyword evidence="8" id="KW-1003">Cell membrane</keyword>
<dbReference type="OMA" id="PWTLGYF"/>
<evidence type="ECO:0000256" key="12">
    <source>
        <dbReference type="ARBA" id="ARBA00022695"/>
    </source>
</evidence>
<feature type="transmembrane region" description="Helical" evidence="19">
    <location>
        <begin position="104"/>
        <end position="125"/>
    </location>
</feature>
<evidence type="ECO:0000256" key="13">
    <source>
        <dbReference type="ARBA" id="ARBA00022989"/>
    </source>
</evidence>
<feature type="transmembrane region" description="Helical" evidence="19">
    <location>
        <begin position="255"/>
        <end position="273"/>
    </location>
</feature>
<evidence type="ECO:0000256" key="6">
    <source>
        <dbReference type="ARBA" id="ARBA00012487"/>
    </source>
</evidence>
<evidence type="ECO:0000256" key="10">
    <source>
        <dbReference type="ARBA" id="ARBA00022679"/>
    </source>
</evidence>
<evidence type="ECO:0000256" key="17">
    <source>
        <dbReference type="ARBA" id="ARBA00023264"/>
    </source>
</evidence>
<dbReference type="InterPro" id="IPR000374">
    <property type="entry name" value="PC_trans"/>
</dbReference>
<dbReference type="GO" id="GO:0016024">
    <property type="term" value="P:CDP-diacylglycerol biosynthetic process"/>
    <property type="evidence" value="ECO:0007669"/>
    <property type="project" value="TreeGrafter"/>
</dbReference>
<comment type="pathway">
    <text evidence="3 18">Phospholipid metabolism; CDP-diacylglycerol biosynthesis; CDP-diacylglycerol from sn-glycerol 3-phosphate: step 3/3.</text>
</comment>
<dbReference type="RefSeq" id="WP_012864317.1">
    <property type="nucleotide sequence ID" value="NZ_CBDENT010000019.1"/>
</dbReference>
<comment type="pathway">
    <text evidence="4">Lipid metabolism.</text>
</comment>
<dbReference type="Pfam" id="PF01148">
    <property type="entry name" value="CTP_transf_1"/>
    <property type="match status" value="1"/>
</dbReference>
<feature type="transmembrane region" description="Helical" evidence="19">
    <location>
        <begin position="145"/>
        <end position="164"/>
    </location>
</feature>